<keyword evidence="3" id="KW-1185">Reference proteome</keyword>
<dbReference type="Gene3D" id="1.10.10.60">
    <property type="entry name" value="Homeodomain-like"/>
    <property type="match status" value="1"/>
</dbReference>
<comment type="caution">
    <text evidence="2">The sequence shown here is derived from an EMBL/GenBank/DDBJ whole genome shotgun (WGS) entry which is preliminary data.</text>
</comment>
<dbReference type="EMBL" id="JAFKCU010000003">
    <property type="protein sequence ID" value="MBN7816996.1"/>
    <property type="molecule type" value="Genomic_DNA"/>
</dbReference>
<proteinExistence type="predicted"/>
<evidence type="ECO:0000259" key="1">
    <source>
        <dbReference type="PROSITE" id="PS01124"/>
    </source>
</evidence>
<dbReference type="RefSeq" id="WP_206587645.1">
    <property type="nucleotide sequence ID" value="NZ_JAFKCU010000003.1"/>
</dbReference>
<feature type="domain" description="HTH araC/xylS-type" evidence="1">
    <location>
        <begin position="159"/>
        <end position="260"/>
    </location>
</feature>
<gene>
    <name evidence="2" type="ORF">J0A69_16245</name>
</gene>
<sequence>MKCIEKAIPEELKDLVSCIMYMHEELPDKKKFIYYHPPTPQTGFCFHLNGNMSVLKKGFYKSETQPQTVVVGPQTSPVVIFSENPYSHVRVGLLPGALYRLTSISQVLMVDQSFDAAEIFGDDILGLNKELALTSEPEIILEAIVQFLIKLMPKSLKVHQLDAQMHSLWKDPNPKRICEIAKVCNLSLRQFERLSLLRLGMRPKLYEKIIRFSKAYSSVERKEYENWTDLAYKSNYYDQRHLKKEFKVFTGKQLAKLKEVVSQNSVLIHGQLRY</sequence>
<name>A0ABS3CIR8_9BACT</name>
<reference evidence="2 3" key="1">
    <citation type="submission" date="2021-03" db="EMBL/GenBank/DDBJ databases">
        <title>novel species isolated from a fishpond in China.</title>
        <authorList>
            <person name="Lu H."/>
            <person name="Cai Z."/>
        </authorList>
    </citation>
    <scope>NUCLEOTIDE SEQUENCE [LARGE SCALE GENOMIC DNA]</scope>
    <source>
        <strain evidence="2 3">YJ13C</strain>
    </source>
</reference>
<accession>A0ABS3CIR8</accession>
<evidence type="ECO:0000313" key="2">
    <source>
        <dbReference type="EMBL" id="MBN7816996.1"/>
    </source>
</evidence>
<protein>
    <recommendedName>
        <fullName evidence="1">HTH araC/xylS-type domain-containing protein</fullName>
    </recommendedName>
</protein>
<evidence type="ECO:0000313" key="3">
    <source>
        <dbReference type="Proteomes" id="UP000664480"/>
    </source>
</evidence>
<dbReference type="PROSITE" id="PS01124">
    <property type="entry name" value="HTH_ARAC_FAMILY_2"/>
    <property type="match status" value="1"/>
</dbReference>
<organism evidence="2 3">
    <name type="scientific">Algoriphagus pacificus</name>
    <dbReference type="NCBI Taxonomy" id="2811234"/>
    <lineage>
        <taxon>Bacteria</taxon>
        <taxon>Pseudomonadati</taxon>
        <taxon>Bacteroidota</taxon>
        <taxon>Cytophagia</taxon>
        <taxon>Cytophagales</taxon>
        <taxon>Cyclobacteriaceae</taxon>
        <taxon>Algoriphagus</taxon>
    </lineage>
</organism>
<dbReference type="InterPro" id="IPR018060">
    <property type="entry name" value="HTH_AraC"/>
</dbReference>
<dbReference type="Proteomes" id="UP000664480">
    <property type="component" value="Unassembled WGS sequence"/>
</dbReference>